<evidence type="ECO:0000256" key="1">
    <source>
        <dbReference type="SAM" id="Coils"/>
    </source>
</evidence>
<keyword evidence="4" id="KW-1185">Reference proteome</keyword>
<feature type="compositionally biased region" description="Polar residues" evidence="2">
    <location>
        <begin position="344"/>
        <end position="370"/>
    </location>
</feature>
<reference evidence="3" key="3">
    <citation type="submission" date="2025-09" db="UniProtKB">
        <authorList>
            <consortium name="Ensembl"/>
        </authorList>
    </citation>
    <scope>IDENTIFICATION</scope>
</reference>
<evidence type="ECO:0000313" key="4">
    <source>
        <dbReference type="Proteomes" id="UP000472272"/>
    </source>
</evidence>
<accession>A0A670KB55</accession>
<evidence type="ECO:0000256" key="2">
    <source>
        <dbReference type="SAM" id="MobiDB-lite"/>
    </source>
</evidence>
<feature type="coiled-coil region" evidence="1">
    <location>
        <begin position="65"/>
        <end position="124"/>
    </location>
</feature>
<feature type="compositionally biased region" description="Polar residues" evidence="2">
    <location>
        <begin position="325"/>
        <end position="336"/>
    </location>
</feature>
<dbReference type="GeneTree" id="ENSGT00960000188992"/>
<sequence length="378" mass="44358">MPSQPQTKTIRETEMTPTREMANNAKMVTPLQDDDHPITKRDLREMEARLEETLKATMAPMQVLINNLTSKVEALENKNQMQERIIEQYREENARVNKKLDELVNQMEAEHNEMKIKQADLEDRNRRCNIRFRNFPEKTEEESPADLIIRWLKNTIPSLKLEADDLERAHRALKPMPKPSAPRRDIIVCFTRYQKKEQVWNNIRNLTNLRYGETPILALQDLSQDTLNRRKSLRPCTQRLQQAGIKYRWGFPFRLIVTTNTTQHMATNIPEALQLLKNLELDLPPEWKPTNPPSDSPNHEETTANNWTTVQKKKIQKIQQKRRNNANQYRQASCSEPSRRPYDTRNQTKINQTNSSQMDNPTTTTTPAERSNQEKPTN</sequence>
<dbReference type="Gene3D" id="3.30.70.1820">
    <property type="entry name" value="L1 transposable element, RRM domain"/>
    <property type="match status" value="1"/>
</dbReference>
<feature type="compositionally biased region" description="Basic residues" evidence="2">
    <location>
        <begin position="311"/>
        <end position="324"/>
    </location>
</feature>
<proteinExistence type="predicted"/>
<evidence type="ECO:0000313" key="3">
    <source>
        <dbReference type="Ensembl" id="ENSPMRP00000032027.1"/>
    </source>
</evidence>
<feature type="region of interest" description="Disordered" evidence="2">
    <location>
        <begin position="284"/>
        <end position="378"/>
    </location>
</feature>
<organism evidence="3 4">
    <name type="scientific">Podarcis muralis</name>
    <name type="common">Wall lizard</name>
    <name type="synonym">Lacerta muralis</name>
    <dbReference type="NCBI Taxonomy" id="64176"/>
    <lineage>
        <taxon>Eukaryota</taxon>
        <taxon>Metazoa</taxon>
        <taxon>Chordata</taxon>
        <taxon>Craniata</taxon>
        <taxon>Vertebrata</taxon>
        <taxon>Euteleostomi</taxon>
        <taxon>Lepidosauria</taxon>
        <taxon>Squamata</taxon>
        <taxon>Bifurcata</taxon>
        <taxon>Unidentata</taxon>
        <taxon>Episquamata</taxon>
        <taxon>Laterata</taxon>
        <taxon>Lacertibaenia</taxon>
        <taxon>Lacertidae</taxon>
        <taxon>Podarcis</taxon>
    </lineage>
</organism>
<name>A0A670KB55_PODMU</name>
<keyword evidence="1" id="KW-0175">Coiled coil</keyword>
<dbReference type="OMA" id="YHIKEEI"/>
<reference evidence="3" key="2">
    <citation type="submission" date="2025-08" db="UniProtKB">
        <authorList>
            <consortium name="Ensembl"/>
        </authorList>
    </citation>
    <scope>IDENTIFICATION</scope>
</reference>
<dbReference type="PANTHER" id="PTHR11505">
    <property type="entry name" value="L1 TRANSPOSABLE ELEMENT-RELATED"/>
    <property type="match status" value="1"/>
</dbReference>
<dbReference type="AlphaFoldDB" id="A0A670KB55"/>
<dbReference type="Ensembl" id="ENSPMRT00000033965.1">
    <property type="protein sequence ID" value="ENSPMRP00000032027.1"/>
    <property type="gene ID" value="ENSPMRG00000020760.1"/>
</dbReference>
<dbReference type="Proteomes" id="UP000472272">
    <property type="component" value="Chromosome 3"/>
</dbReference>
<reference evidence="3 4" key="1">
    <citation type="journal article" date="2019" name="Proc. Natl. Acad. Sci. U.S.A.">
        <title>Regulatory changes in pterin and carotenoid genes underlie balanced color polymorphisms in the wall lizard.</title>
        <authorList>
            <person name="Andrade P."/>
            <person name="Pinho C."/>
            <person name="Perez I de Lanuza G."/>
            <person name="Afonso S."/>
            <person name="Brejcha J."/>
            <person name="Rubin C.J."/>
            <person name="Wallerman O."/>
            <person name="Pereira P."/>
            <person name="Sabatino S.J."/>
            <person name="Bellati A."/>
            <person name="Pellitteri-Rosa D."/>
            <person name="Bosakova Z."/>
            <person name="Bunikis I."/>
            <person name="Carretero M.A."/>
            <person name="Feiner N."/>
            <person name="Marsik P."/>
            <person name="Pauperio F."/>
            <person name="Salvi D."/>
            <person name="Soler L."/>
            <person name="While G.M."/>
            <person name="Uller T."/>
            <person name="Font E."/>
            <person name="Andersson L."/>
            <person name="Carneiro M."/>
        </authorList>
    </citation>
    <scope>NUCLEOTIDE SEQUENCE</scope>
</reference>
<dbReference type="InterPro" id="IPR004244">
    <property type="entry name" value="Transposase_22"/>
</dbReference>
<protein>
    <recommendedName>
        <fullName evidence="5">L1 transposable element RRM domain-containing protein</fullName>
    </recommendedName>
</protein>
<feature type="compositionally biased region" description="Pro residues" evidence="2">
    <location>
        <begin position="286"/>
        <end position="295"/>
    </location>
</feature>
<evidence type="ECO:0008006" key="5">
    <source>
        <dbReference type="Google" id="ProtNLM"/>
    </source>
</evidence>